<keyword evidence="1" id="KW-0472">Membrane</keyword>
<dbReference type="AlphaFoldDB" id="A0A1J1H147"/>
<keyword evidence="3" id="KW-1185">Reference proteome</keyword>
<feature type="transmembrane region" description="Helical" evidence="1">
    <location>
        <begin position="500"/>
        <end position="523"/>
    </location>
</feature>
<dbReference type="PANTHER" id="PTHR16148">
    <property type="entry name" value="NF-KAPPA-B-REPRESSING FACTOR-RELATED"/>
    <property type="match status" value="1"/>
</dbReference>
<protein>
    <submittedName>
        <fullName evidence="2">Uncharacterized protein</fullName>
    </submittedName>
</protein>
<dbReference type="PANTHER" id="PTHR16148:SF11">
    <property type="entry name" value="CDKN2A-INTERACTING PROTEIN"/>
    <property type="match status" value="1"/>
</dbReference>
<name>A0A1J1H147_PLARL</name>
<feature type="transmembrane region" description="Helical" evidence="1">
    <location>
        <begin position="714"/>
        <end position="737"/>
    </location>
</feature>
<keyword evidence="1" id="KW-0812">Transmembrane</keyword>
<gene>
    <name evidence="2" type="ORF">PRELSG_0403000</name>
</gene>
<reference evidence="2 3" key="1">
    <citation type="submission" date="2015-04" db="EMBL/GenBank/DDBJ databases">
        <authorList>
            <consortium name="Pathogen Informatics"/>
        </authorList>
    </citation>
    <scope>NUCLEOTIDE SEQUENCE [LARGE SCALE GENOMIC DNA]</scope>
    <source>
        <strain evidence="2 3">SGS1</strain>
    </source>
</reference>
<evidence type="ECO:0000313" key="2">
    <source>
        <dbReference type="EMBL" id="CRG98680.1"/>
    </source>
</evidence>
<feature type="transmembrane region" description="Helical" evidence="1">
    <location>
        <begin position="336"/>
        <end position="357"/>
    </location>
</feature>
<keyword evidence="1" id="KW-1133">Transmembrane helix</keyword>
<feature type="transmembrane region" description="Helical" evidence="1">
    <location>
        <begin position="7"/>
        <end position="26"/>
    </location>
</feature>
<dbReference type="VEuPathDB" id="PlasmoDB:PRELSG_0403000"/>
<feature type="transmembrane region" description="Helical" evidence="1">
    <location>
        <begin position="32"/>
        <end position="49"/>
    </location>
</feature>
<feature type="transmembrane region" description="Helical" evidence="1">
    <location>
        <begin position="743"/>
        <end position="765"/>
    </location>
</feature>
<sequence>MKYVISFSKFLLIIVIIIQQILFSYNIMINKILLLIIDIILIIVLVYFLMRSVNNMQMYIIYIYSIVTKITVIFFISFPKYISDNKPEYNSSDYYNKFSQKIVIVTIAILITIVVYLLLCYIKHSNLLNIHTINTENILFFIIITHVSIDLIDISEFFFSSYFFFLLHYFRLKEEISLFKEKKLLLDSSINENVIIDFYNFTLNENEVIFIIFGVLISLNISVHAYSLPNYSYEKKTKRGNQDKNQKLKNSSNNITISHFLNKKTKQNNEKNHFNMLFLGDTSSKCYNIGHYINQRDIYYNKKIDNNKCNFHFEVKSKFHSKIAGDAMSCLKYISIYSFILTDISFLLSRLFIYFVFSSNTSSIFFLIKNMCFIIIHGSRIFRKSKYHHSRKRKKKKKEEIEDMHNYKNENIDFFFPSNSNYYLNKSSYNINSFTKSYSSIDTIILNEINKKHYNRITELNYDKIKGYFYLLYLRYNGINFKRYMPCYVENIEKYSTKCFIIFLFFFLIIAVKITILVITYTFNFDDEFRKYLYELTFLYKLSIVRSCLILKINLIIISSYCISVFLIYLILCSFFDAIFMSIFYFFNLLSYLFTLIIFSQYKPTYDIFSYFNKSKNIIMTLLVFAYLVYLFLGDAYIFIYMLLGRKYTTYKYSINIKKKNRKSVNNGNEEMLVSISVISSLIVKLIKYMKGPLILNKVIIGNNFIKNTRLDNFLFFCHIKEIATKLILYFSCFFLIFHDNNINYSFVFKIFFINLSLSILYLILSKINRNVVINYIFTKAIFAELQEEDDFNYSLNNKKKYKQFSYDHLILFDNCLNFF</sequence>
<dbReference type="RefSeq" id="XP_028531689.1">
    <property type="nucleotide sequence ID" value="XM_028680165.1"/>
</dbReference>
<dbReference type="KEGG" id="prel:PRELSG_0403000"/>
<dbReference type="OMA" id="MFIYMLL"/>
<feature type="transmembrane region" description="Helical" evidence="1">
    <location>
        <begin position="61"/>
        <end position="82"/>
    </location>
</feature>
<feature type="transmembrane region" description="Helical" evidence="1">
    <location>
        <begin position="138"/>
        <end position="165"/>
    </location>
</feature>
<feature type="transmembrane region" description="Helical" evidence="1">
    <location>
        <begin position="619"/>
        <end position="644"/>
    </location>
</feature>
<feature type="transmembrane region" description="Helical" evidence="1">
    <location>
        <begin position="102"/>
        <end position="122"/>
    </location>
</feature>
<dbReference type="EMBL" id="LN835299">
    <property type="protein sequence ID" value="CRG98680.1"/>
    <property type="molecule type" value="Genomic_DNA"/>
</dbReference>
<feature type="transmembrane region" description="Helical" evidence="1">
    <location>
        <begin position="579"/>
        <end position="599"/>
    </location>
</feature>
<dbReference type="GO" id="GO:0005730">
    <property type="term" value="C:nucleolus"/>
    <property type="evidence" value="ECO:0007669"/>
    <property type="project" value="TreeGrafter"/>
</dbReference>
<accession>A0A1J1H147</accession>
<dbReference type="GeneID" id="39734780"/>
<dbReference type="Proteomes" id="UP000220158">
    <property type="component" value="Chromosome 4"/>
</dbReference>
<evidence type="ECO:0000256" key="1">
    <source>
        <dbReference type="SAM" id="Phobius"/>
    </source>
</evidence>
<dbReference type="OrthoDB" id="392749at2759"/>
<evidence type="ECO:0000313" key="3">
    <source>
        <dbReference type="Proteomes" id="UP000220158"/>
    </source>
</evidence>
<proteinExistence type="predicted"/>
<organism evidence="2 3">
    <name type="scientific">Plasmodium relictum</name>
    <dbReference type="NCBI Taxonomy" id="85471"/>
    <lineage>
        <taxon>Eukaryota</taxon>
        <taxon>Sar</taxon>
        <taxon>Alveolata</taxon>
        <taxon>Apicomplexa</taxon>
        <taxon>Aconoidasida</taxon>
        <taxon>Haemosporida</taxon>
        <taxon>Plasmodiidae</taxon>
        <taxon>Plasmodium</taxon>
        <taxon>Plasmodium (Haemamoeba)</taxon>
    </lineage>
</organism>
<feature type="transmembrane region" description="Helical" evidence="1">
    <location>
        <begin position="543"/>
        <end position="572"/>
    </location>
</feature>
<dbReference type="GO" id="GO:0005654">
    <property type="term" value="C:nucleoplasm"/>
    <property type="evidence" value="ECO:0007669"/>
    <property type="project" value="TreeGrafter"/>
</dbReference>
<feature type="transmembrane region" description="Helical" evidence="1">
    <location>
        <begin position="208"/>
        <end position="229"/>
    </location>
</feature>
<feature type="transmembrane region" description="Helical" evidence="1">
    <location>
        <begin position="363"/>
        <end position="382"/>
    </location>
</feature>